<dbReference type="PANTHER" id="PTHR31531:SF2">
    <property type="entry name" value="E3 UBIQUITIN-PROTEIN LIGASE E3D"/>
    <property type="match status" value="1"/>
</dbReference>
<dbReference type="GO" id="GO:0043161">
    <property type="term" value="P:proteasome-mediated ubiquitin-dependent protein catabolic process"/>
    <property type="evidence" value="ECO:0007669"/>
    <property type="project" value="TreeGrafter"/>
</dbReference>
<dbReference type="Pfam" id="PF01753">
    <property type="entry name" value="zf-MYND"/>
    <property type="match status" value="1"/>
</dbReference>
<dbReference type="Gene3D" id="6.10.140.2220">
    <property type="match status" value="1"/>
</dbReference>
<gene>
    <name evidence="7" type="ORF">CTEN210_00898</name>
</gene>
<dbReference type="GO" id="GO:0031624">
    <property type="term" value="F:ubiquitin conjugating enzyme binding"/>
    <property type="evidence" value="ECO:0007669"/>
    <property type="project" value="TreeGrafter"/>
</dbReference>
<dbReference type="GO" id="GO:0005634">
    <property type="term" value="C:nucleus"/>
    <property type="evidence" value="ECO:0007669"/>
    <property type="project" value="TreeGrafter"/>
</dbReference>
<proteinExistence type="predicted"/>
<dbReference type="PROSITE" id="PS01360">
    <property type="entry name" value="ZF_MYND_1"/>
    <property type="match status" value="1"/>
</dbReference>
<feature type="domain" description="MYND-type" evidence="6">
    <location>
        <begin position="9"/>
        <end position="46"/>
    </location>
</feature>
<name>A0AAD3CF10_9STRA</name>
<dbReference type="GO" id="GO:0061630">
    <property type="term" value="F:ubiquitin protein ligase activity"/>
    <property type="evidence" value="ECO:0007669"/>
    <property type="project" value="TreeGrafter"/>
</dbReference>
<dbReference type="SUPFAM" id="SSF144232">
    <property type="entry name" value="HIT/MYND zinc finger-like"/>
    <property type="match status" value="1"/>
</dbReference>
<dbReference type="PROSITE" id="PS50865">
    <property type="entry name" value="ZF_MYND_2"/>
    <property type="match status" value="1"/>
</dbReference>
<evidence type="ECO:0000256" key="2">
    <source>
        <dbReference type="ARBA" id="ARBA00022771"/>
    </source>
</evidence>
<dbReference type="GO" id="GO:0005829">
    <property type="term" value="C:cytosol"/>
    <property type="evidence" value="ECO:0007669"/>
    <property type="project" value="TreeGrafter"/>
</dbReference>
<dbReference type="InterPro" id="IPR019193">
    <property type="entry name" value="UBQ-conj_enz_E2-bd_prot"/>
</dbReference>
<keyword evidence="2 4" id="KW-0863">Zinc-finger</keyword>
<evidence type="ECO:0000256" key="4">
    <source>
        <dbReference type="PROSITE-ProRule" id="PRU00134"/>
    </source>
</evidence>
<accession>A0AAD3CF10</accession>
<dbReference type="Pfam" id="PF09814">
    <property type="entry name" value="HECT_2"/>
    <property type="match status" value="1"/>
</dbReference>
<dbReference type="AlphaFoldDB" id="A0AAD3CF10"/>
<evidence type="ECO:0000313" key="7">
    <source>
        <dbReference type="EMBL" id="GFH44424.1"/>
    </source>
</evidence>
<evidence type="ECO:0000313" key="8">
    <source>
        <dbReference type="Proteomes" id="UP001054902"/>
    </source>
</evidence>
<dbReference type="GO" id="GO:0008270">
    <property type="term" value="F:zinc ion binding"/>
    <property type="evidence" value="ECO:0007669"/>
    <property type="project" value="UniProtKB-KW"/>
</dbReference>
<sequence length="684" mass="77058">MKNESLSTCTYCRIQCKPLRCSQCKSVFYCSKSCQKKHWKLHKKSCRLVTSSSCKNEGSTLDDSNTESTVSKAVKEKEAVTAAKELYSLLGNMDLQQATQHYHQVNDEIEKVKNDEGKSDMSTNIDESENEKEKDRVRQATFLETSQKEHERASTNSTNTTAVNEDDRTTFDEIQQLLKHQGEWDFMVEKLIYISCFAVTLTQPQESTIVIENLQQISIQTRTIGKRITIVDITHVASDTLLARIQLPSIITATSQEIMASMNLELNSNKTILTFRIMYNDGGQGTIDNILPESTLQLTPTHALQKLQCKSCHQFLVKNDAVIKEVYSLPQGHWDEITDYLTCFEGQATVDFSSAVNNICIRGNVLEDESVLVMNRHDLMGMSVLAIDGYGMDSEIMFEKEEEREKEVEDARSNSIIPPTKDDVTYRGEKEWKDTVGGATLTCNICCSTLGFASMVEPDSFRLLKHKLRAVSESTTSTTPGINHLKRSNCGAFIAKELVRYAESQAVFTFAVYPDQKPLNFVLLLRVLSWNTFISTKESNNEDRNIFQRAVKVIFEEQDMRILNASRMQSIEAMNDPALFQWGGVDLCCPPDAPFGTNHQVQTLEDKNANEIPDMANDKSSKQSPKASVNLYLPFDEWEELKCILLAKSKYFSEATSQATTIIKLGGKKDNGSHGRAKLSFLAM</sequence>
<dbReference type="Proteomes" id="UP001054902">
    <property type="component" value="Unassembled WGS sequence"/>
</dbReference>
<dbReference type="InterPro" id="IPR002893">
    <property type="entry name" value="Znf_MYND"/>
</dbReference>
<protein>
    <recommendedName>
        <fullName evidence="6">MYND-type domain-containing protein</fullName>
    </recommendedName>
</protein>
<dbReference type="GO" id="GO:0006513">
    <property type="term" value="P:protein monoubiquitination"/>
    <property type="evidence" value="ECO:0007669"/>
    <property type="project" value="TreeGrafter"/>
</dbReference>
<evidence type="ECO:0000256" key="1">
    <source>
        <dbReference type="ARBA" id="ARBA00022723"/>
    </source>
</evidence>
<evidence type="ECO:0000256" key="3">
    <source>
        <dbReference type="ARBA" id="ARBA00022833"/>
    </source>
</evidence>
<organism evidence="7 8">
    <name type="scientific">Chaetoceros tenuissimus</name>
    <dbReference type="NCBI Taxonomy" id="426638"/>
    <lineage>
        <taxon>Eukaryota</taxon>
        <taxon>Sar</taxon>
        <taxon>Stramenopiles</taxon>
        <taxon>Ochrophyta</taxon>
        <taxon>Bacillariophyta</taxon>
        <taxon>Coscinodiscophyceae</taxon>
        <taxon>Chaetocerotophycidae</taxon>
        <taxon>Chaetocerotales</taxon>
        <taxon>Chaetocerotaceae</taxon>
        <taxon>Chaetoceros</taxon>
    </lineage>
</organism>
<dbReference type="GO" id="GO:0000151">
    <property type="term" value="C:ubiquitin ligase complex"/>
    <property type="evidence" value="ECO:0007669"/>
    <property type="project" value="TreeGrafter"/>
</dbReference>
<dbReference type="EMBL" id="BLLK01000019">
    <property type="protein sequence ID" value="GFH44424.1"/>
    <property type="molecule type" value="Genomic_DNA"/>
</dbReference>
<keyword evidence="1" id="KW-0479">Metal-binding</keyword>
<evidence type="ECO:0000256" key="5">
    <source>
        <dbReference type="SAM" id="MobiDB-lite"/>
    </source>
</evidence>
<keyword evidence="3" id="KW-0862">Zinc</keyword>
<keyword evidence="8" id="KW-1185">Reference proteome</keyword>
<comment type="caution">
    <text evidence="7">The sequence shown here is derived from an EMBL/GenBank/DDBJ whole genome shotgun (WGS) entry which is preliminary data.</text>
</comment>
<dbReference type="GO" id="GO:0000209">
    <property type="term" value="P:protein polyubiquitination"/>
    <property type="evidence" value="ECO:0007669"/>
    <property type="project" value="TreeGrafter"/>
</dbReference>
<evidence type="ECO:0000259" key="6">
    <source>
        <dbReference type="PROSITE" id="PS50865"/>
    </source>
</evidence>
<dbReference type="GO" id="GO:0030332">
    <property type="term" value="F:cyclin binding"/>
    <property type="evidence" value="ECO:0007669"/>
    <property type="project" value="TreeGrafter"/>
</dbReference>
<reference evidence="7 8" key="1">
    <citation type="journal article" date="2021" name="Sci. Rep.">
        <title>The genome of the diatom Chaetoceros tenuissimus carries an ancient integrated fragment of an extant virus.</title>
        <authorList>
            <person name="Hongo Y."/>
            <person name="Kimura K."/>
            <person name="Takaki Y."/>
            <person name="Yoshida Y."/>
            <person name="Baba S."/>
            <person name="Kobayashi G."/>
            <person name="Nagasaki K."/>
            <person name="Hano T."/>
            <person name="Tomaru Y."/>
        </authorList>
    </citation>
    <scope>NUCLEOTIDE SEQUENCE [LARGE SCALE GENOMIC DNA]</scope>
    <source>
        <strain evidence="7 8">NIES-3715</strain>
    </source>
</reference>
<feature type="region of interest" description="Disordered" evidence="5">
    <location>
        <begin position="111"/>
        <end position="163"/>
    </location>
</feature>
<dbReference type="GO" id="GO:0051865">
    <property type="term" value="P:protein autoubiquitination"/>
    <property type="evidence" value="ECO:0007669"/>
    <property type="project" value="TreeGrafter"/>
</dbReference>
<dbReference type="PANTHER" id="PTHR31531">
    <property type="entry name" value="E3 UBIQUITIN-PROTEIN LIGASE E3D FAMILY MEMBER"/>
    <property type="match status" value="1"/>
</dbReference>